<dbReference type="GO" id="GO:0000160">
    <property type="term" value="P:phosphorelay signal transduction system"/>
    <property type="evidence" value="ECO:0007669"/>
    <property type="project" value="InterPro"/>
</dbReference>
<dbReference type="InterPro" id="IPR050595">
    <property type="entry name" value="Bact_response_regulator"/>
</dbReference>
<evidence type="ECO:0000313" key="4">
    <source>
        <dbReference type="EMBL" id="MUM76385.1"/>
    </source>
</evidence>
<dbReference type="Proteomes" id="UP000461162">
    <property type="component" value="Unassembled WGS sequence"/>
</dbReference>
<gene>
    <name evidence="4" type="ORF">GKC30_01915</name>
</gene>
<keyword evidence="5" id="KW-1185">Reference proteome</keyword>
<organism evidence="4 5">
    <name type="scientific">Pseudodesulfovibrio alkaliphilus</name>
    <dbReference type="NCBI Taxonomy" id="2661613"/>
    <lineage>
        <taxon>Bacteria</taxon>
        <taxon>Pseudomonadati</taxon>
        <taxon>Thermodesulfobacteriota</taxon>
        <taxon>Desulfovibrionia</taxon>
        <taxon>Desulfovibrionales</taxon>
        <taxon>Desulfovibrionaceae</taxon>
    </lineage>
</organism>
<dbReference type="AlphaFoldDB" id="A0A7K1KK11"/>
<comment type="caution">
    <text evidence="4">The sequence shown here is derived from an EMBL/GenBank/DDBJ whole genome shotgun (WGS) entry which is preliminary data.</text>
</comment>
<name>A0A7K1KK11_9BACT</name>
<sequence length="134" mass="14972">MSSTAKRVLVVDDELNIRLFLKTLLETSGYEPHLARNAREGLKRAWELKPDLIILDVMMPGEGGLVMYQGLQEDQSLSKVPVIMLSAVGATTFRHALKIMGIGKATYPDPFAYVQKPPKVDEIKAIIDHALRNR</sequence>
<dbReference type="SMART" id="SM00448">
    <property type="entry name" value="REC"/>
    <property type="match status" value="1"/>
</dbReference>
<dbReference type="PANTHER" id="PTHR44591">
    <property type="entry name" value="STRESS RESPONSE REGULATOR PROTEIN 1"/>
    <property type="match status" value="1"/>
</dbReference>
<evidence type="ECO:0000259" key="3">
    <source>
        <dbReference type="PROSITE" id="PS50110"/>
    </source>
</evidence>
<reference evidence="4 5" key="1">
    <citation type="submission" date="2019-11" db="EMBL/GenBank/DDBJ databases">
        <title>Pseudodesulfovibrio alkaliphilus, sp. nov., an alkaliphilic sulfate-reducing bacteria from mud volcano of Taman peninsula, Russia.</title>
        <authorList>
            <person name="Frolova A."/>
            <person name="Merkel A.Y."/>
            <person name="Slobodkin A.I."/>
        </authorList>
    </citation>
    <scope>NUCLEOTIDE SEQUENCE [LARGE SCALE GENOMIC DNA]</scope>
    <source>
        <strain evidence="4 5">F-1</strain>
    </source>
</reference>
<evidence type="ECO:0000313" key="5">
    <source>
        <dbReference type="Proteomes" id="UP000461162"/>
    </source>
</evidence>
<keyword evidence="1 2" id="KW-0597">Phosphoprotein</keyword>
<dbReference type="PANTHER" id="PTHR44591:SF3">
    <property type="entry name" value="RESPONSE REGULATORY DOMAIN-CONTAINING PROTEIN"/>
    <property type="match status" value="1"/>
</dbReference>
<dbReference type="Pfam" id="PF00072">
    <property type="entry name" value="Response_reg"/>
    <property type="match status" value="1"/>
</dbReference>
<dbReference type="RefSeq" id="WP_155931957.1">
    <property type="nucleotide sequence ID" value="NZ_WODC01000001.1"/>
</dbReference>
<dbReference type="PROSITE" id="PS50110">
    <property type="entry name" value="RESPONSE_REGULATORY"/>
    <property type="match status" value="1"/>
</dbReference>
<evidence type="ECO:0000256" key="1">
    <source>
        <dbReference type="ARBA" id="ARBA00022553"/>
    </source>
</evidence>
<dbReference type="Gene3D" id="3.40.50.2300">
    <property type="match status" value="1"/>
</dbReference>
<accession>A0A7K1KK11</accession>
<proteinExistence type="predicted"/>
<feature type="domain" description="Response regulatory" evidence="3">
    <location>
        <begin position="7"/>
        <end position="131"/>
    </location>
</feature>
<dbReference type="InterPro" id="IPR001789">
    <property type="entry name" value="Sig_transdc_resp-reg_receiver"/>
</dbReference>
<dbReference type="EMBL" id="WODC01000001">
    <property type="protein sequence ID" value="MUM76385.1"/>
    <property type="molecule type" value="Genomic_DNA"/>
</dbReference>
<dbReference type="SUPFAM" id="SSF52172">
    <property type="entry name" value="CheY-like"/>
    <property type="match status" value="1"/>
</dbReference>
<dbReference type="InterPro" id="IPR011006">
    <property type="entry name" value="CheY-like_superfamily"/>
</dbReference>
<evidence type="ECO:0000256" key="2">
    <source>
        <dbReference type="PROSITE-ProRule" id="PRU00169"/>
    </source>
</evidence>
<feature type="modified residue" description="4-aspartylphosphate" evidence="2">
    <location>
        <position position="56"/>
    </location>
</feature>
<protein>
    <submittedName>
        <fullName evidence="4">Response regulator</fullName>
    </submittedName>
</protein>